<evidence type="ECO:0000256" key="4">
    <source>
        <dbReference type="ARBA" id="ARBA00022833"/>
    </source>
</evidence>
<keyword evidence="4" id="KW-0862">Zinc</keyword>
<dbReference type="Pfam" id="PF00104">
    <property type="entry name" value="Hormone_recep"/>
    <property type="match status" value="1"/>
</dbReference>
<evidence type="ECO:0000256" key="6">
    <source>
        <dbReference type="ARBA" id="ARBA00023125"/>
    </source>
</evidence>
<dbReference type="GO" id="GO:0004879">
    <property type="term" value="F:nuclear receptor activity"/>
    <property type="evidence" value="ECO:0007669"/>
    <property type="project" value="TreeGrafter"/>
</dbReference>
<dbReference type="OMA" id="HDSHIKY"/>
<evidence type="ECO:0000256" key="2">
    <source>
        <dbReference type="ARBA" id="ARBA00022723"/>
    </source>
</evidence>
<dbReference type="SMART" id="SM00430">
    <property type="entry name" value="HOLI"/>
    <property type="match status" value="1"/>
</dbReference>
<dbReference type="GO" id="GO:0000978">
    <property type="term" value="F:RNA polymerase II cis-regulatory region sequence-specific DNA binding"/>
    <property type="evidence" value="ECO:0007669"/>
    <property type="project" value="TreeGrafter"/>
</dbReference>
<dbReference type="InterPro" id="IPR001723">
    <property type="entry name" value="Nuclear_hrmn_rcpt"/>
</dbReference>
<evidence type="ECO:0000256" key="3">
    <source>
        <dbReference type="ARBA" id="ARBA00022771"/>
    </source>
</evidence>
<accession>A0A226DG31</accession>
<dbReference type="InterPro" id="IPR001628">
    <property type="entry name" value="Znf_hrmn_rcpt"/>
</dbReference>
<evidence type="ECO:0000313" key="14">
    <source>
        <dbReference type="Proteomes" id="UP000198287"/>
    </source>
</evidence>
<dbReference type="InterPro" id="IPR050234">
    <property type="entry name" value="Nuclear_hormone_rcpt_NR1"/>
</dbReference>
<dbReference type="GO" id="GO:0045944">
    <property type="term" value="P:positive regulation of transcription by RNA polymerase II"/>
    <property type="evidence" value="ECO:0007669"/>
    <property type="project" value="TreeGrafter"/>
</dbReference>
<evidence type="ECO:0000256" key="9">
    <source>
        <dbReference type="ARBA" id="ARBA00023242"/>
    </source>
</evidence>
<feature type="domain" description="Nuclear receptor" evidence="11">
    <location>
        <begin position="40"/>
        <end position="124"/>
    </location>
</feature>
<dbReference type="InterPro" id="IPR035500">
    <property type="entry name" value="NHR-like_dom_sf"/>
</dbReference>
<dbReference type="Proteomes" id="UP000198287">
    <property type="component" value="Unassembled WGS sequence"/>
</dbReference>
<keyword evidence="2" id="KW-0479">Metal-binding</keyword>
<dbReference type="SUPFAM" id="SSF48508">
    <property type="entry name" value="Nuclear receptor ligand-binding domain"/>
    <property type="match status" value="1"/>
</dbReference>
<keyword evidence="8 13" id="KW-0675">Receptor</keyword>
<dbReference type="SUPFAM" id="SSF57716">
    <property type="entry name" value="Glucocorticoid receptor-like (DNA-binding domain)"/>
    <property type="match status" value="1"/>
</dbReference>
<dbReference type="PANTHER" id="PTHR24082">
    <property type="entry name" value="NUCLEAR HORMONE RECEPTOR"/>
    <property type="match status" value="1"/>
</dbReference>
<dbReference type="Gene3D" id="1.10.565.10">
    <property type="entry name" value="Retinoid X Receptor"/>
    <property type="match status" value="1"/>
</dbReference>
<organism evidence="13 14">
    <name type="scientific">Folsomia candida</name>
    <name type="common">Springtail</name>
    <dbReference type="NCBI Taxonomy" id="158441"/>
    <lineage>
        <taxon>Eukaryota</taxon>
        <taxon>Metazoa</taxon>
        <taxon>Ecdysozoa</taxon>
        <taxon>Arthropoda</taxon>
        <taxon>Hexapoda</taxon>
        <taxon>Collembola</taxon>
        <taxon>Entomobryomorpha</taxon>
        <taxon>Isotomoidea</taxon>
        <taxon>Isotomidae</taxon>
        <taxon>Proisotominae</taxon>
        <taxon>Folsomia</taxon>
    </lineage>
</organism>
<evidence type="ECO:0000256" key="1">
    <source>
        <dbReference type="ARBA" id="ARBA00004123"/>
    </source>
</evidence>
<evidence type="ECO:0000259" key="11">
    <source>
        <dbReference type="PROSITE" id="PS51030"/>
    </source>
</evidence>
<dbReference type="SMART" id="SM00399">
    <property type="entry name" value="ZnF_C4"/>
    <property type="match status" value="1"/>
</dbReference>
<gene>
    <name evidence="13" type="ORF">Fcan01_20455</name>
</gene>
<evidence type="ECO:0000256" key="10">
    <source>
        <dbReference type="SAM" id="MobiDB-lite"/>
    </source>
</evidence>
<name>A0A226DG31_FOLCA</name>
<dbReference type="PROSITE" id="PS51030">
    <property type="entry name" value="NUCLEAR_REC_DBD_2"/>
    <property type="match status" value="1"/>
</dbReference>
<dbReference type="PANTHER" id="PTHR24082:SF482">
    <property type="entry name" value="NUCLEAR RECEPTOR"/>
    <property type="match status" value="1"/>
</dbReference>
<dbReference type="InterPro" id="IPR000536">
    <property type="entry name" value="Nucl_hrmn_rcpt_lig-bd"/>
</dbReference>
<dbReference type="GO" id="GO:0030154">
    <property type="term" value="P:cell differentiation"/>
    <property type="evidence" value="ECO:0007669"/>
    <property type="project" value="TreeGrafter"/>
</dbReference>
<dbReference type="OrthoDB" id="6352325at2759"/>
<proteinExistence type="predicted"/>
<dbReference type="Gene3D" id="3.30.50.10">
    <property type="entry name" value="Erythroid Transcription Factor GATA-1, subunit A"/>
    <property type="match status" value="1"/>
</dbReference>
<feature type="region of interest" description="Disordered" evidence="10">
    <location>
        <begin position="1"/>
        <end position="23"/>
    </location>
</feature>
<dbReference type="STRING" id="158441.A0A226DG31"/>
<keyword evidence="9" id="KW-0539">Nucleus</keyword>
<dbReference type="EMBL" id="LNIX01000019">
    <property type="protein sequence ID" value="OXA44525.1"/>
    <property type="molecule type" value="Genomic_DNA"/>
</dbReference>
<evidence type="ECO:0000256" key="7">
    <source>
        <dbReference type="ARBA" id="ARBA00023163"/>
    </source>
</evidence>
<dbReference type="PRINTS" id="PR00047">
    <property type="entry name" value="STROIDFINGER"/>
</dbReference>
<protein>
    <submittedName>
        <fullName evidence="13">Thyroid hormone receptor alpha-A</fullName>
    </submittedName>
</protein>
<keyword evidence="6" id="KW-0238">DNA-binding</keyword>
<comment type="subcellular location">
    <subcellularLocation>
        <location evidence="1">Nucleus</location>
    </subcellularLocation>
</comment>
<dbReference type="InterPro" id="IPR013088">
    <property type="entry name" value="Znf_NHR/GATA"/>
</dbReference>
<evidence type="ECO:0000256" key="5">
    <source>
        <dbReference type="ARBA" id="ARBA00023015"/>
    </source>
</evidence>
<sequence>MGEDNVRKRKRKTSTKSGNVGEKNCVPAKKLGRRPVRDENELCHVCGEKARSHNFGGMTCNCCKSFFRHFVLTNVKDNTSIERFKKNCKVKGECEIDQLTRKKCKTCRFFKCVKIGMDPKWVLSDFKKMQKNKAASTNKKPNYTQRDAICPTIDQKISDEDAIKIASISEFYNTACELIPYNFPSRDDSSTVLTTNKITILLIGVISTAMRRFVYFARMLPEFEKLSLHDQTSLLRGSAIQLFILRSAVTYDLENNIVNSKAGNFPEKYPEITLEECAAICSDEVADMHLNVYKRIRSLAPDEASIMLMLPLVLFSDSGGSGEVCTQFEDRPIINAAQELYASLLEKYLRSVYGVEKGRVVYPRLLCQLMELTQISQLHQGVPLNMTEDQVDKMHKHLLALQRKASFPVLQETERCTRSKEQKECCLKQAKSVTSRKVSKLELANQSQPQGISADAFQIIIHSFASLTSNWGIKPDYFAKGAHLGIQNAFMRRIPELLNNPWDCLVDEVEEDKVAS</sequence>
<dbReference type="PROSITE" id="PS51843">
    <property type="entry name" value="NR_LBD"/>
    <property type="match status" value="1"/>
</dbReference>
<keyword evidence="14" id="KW-1185">Reference proteome</keyword>
<keyword evidence="5" id="KW-0805">Transcription regulation</keyword>
<reference evidence="13 14" key="1">
    <citation type="submission" date="2015-12" db="EMBL/GenBank/DDBJ databases">
        <title>The genome of Folsomia candida.</title>
        <authorList>
            <person name="Faddeeva A."/>
            <person name="Derks M.F."/>
            <person name="Anvar Y."/>
            <person name="Smit S."/>
            <person name="Van Straalen N."/>
            <person name="Roelofs D."/>
        </authorList>
    </citation>
    <scope>NUCLEOTIDE SEQUENCE [LARGE SCALE GENOMIC DNA]</scope>
    <source>
        <strain evidence="13 14">VU population</strain>
        <tissue evidence="13">Whole body</tissue>
    </source>
</reference>
<keyword evidence="7" id="KW-0804">Transcription</keyword>
<evidence type="ECO:0000313" key="13">
    <source>
        <dbReference type="EMBL" id="OXA44525.1"/>
    </source>
</evidence>
<dbReference type="GO" id="GO:0008270">
    <property type="term" value="F:zinc ion binding"/>
    <property type="evidence" value="ECO:0007669"/>
    <property type="project" value="UniProtKB-KW"/>
</dbReference>
<dbReference type="Pfam" id="PF00105">
    <property type="entry name" value="zf-C4"/>
    <property type="match status" value="1"/>
</dbReference>
<keyword evidence="3" id="KW-0863">Zinc-finger</keyword>
<comment type="caution">
    <text evidence="13">The sequence shown here is derived from an EMBL/GenBank/DDBJ whole genome shotgun (WGS) entry which is preliminary data.</text>
</comment>
<evidence type="ECO:0000259" key="12">
    <source>
        <dbReference type="PROSITE" id="PS51843"/>
    </source>
</evidence>
<dbReference type="AlphaFoldDB" id="A0A226DG31"/>
<dbReference type="GO" id="GO:0000122">
    <property type="term" value="P:negative regulation of transcription by RNA polymerase II"/>
    <property type="evidence" value="ECO:0007669"/>
    <property type="project" value="TreeGrafter"/>
</dbReference>
<dbReference type="GO" id="GO:0005634">
    <property type="term" value="C:nucleus"/>
    <property type="evidence" value="ECO:0007669"/>
    <property type="project" value="UniProtKB-SubCell"/>
</dbReference>
<feature type="domain" description="NR LBD" evidence="12">
    <location>
        <begin position="167"/>
        <end position="405"/>
    </location>
</feature>
<dbReference type="PRINTS" id="PR00398">
    <property type="entry name" value="STRDHORMONER"/>
</dbReference>
<evidence type="ECO:0000256" key="8">
    <source>
        <dbReference type="ARBA" id="ARBA00023170"/>
    </source>
</evidence>